<name>A0ABD2MLL6_9CUCU</name>
<reference evidence="2 3" key="1">
    <citation type="journal article" date="2021" name="BMC Biol.">
        <title>Horizontally acquired antibacterial genes associated with adaptive radiation of ladybird beetles.</title>
        <authorList>
            <person name="Li H.S."/>
            <person name="Tang X.F."/>
            <person name="Huang Y.H."/>
            <person name="Xu Z.Y."/>
            <person name="Chen M.L."/>
            <person name="Du X.Y."/>
            <person name="Qiu B.Y."/>
            <person name="Chen P.T."/>
            <person name="Zhang W."/>
            <person name="Slipinski A."/>
            <person name="Escalona H.E."/>
            <person name="Waterhouse R.M."/>
            <person name="Zwick A."/>
            <person name="Pang H."/>
        </authorList>
    </citation>
    <scope>NUCLEOTIDE SEQUENCE [LARGE SCALE GENOMIC DNA]</scope>
    <source>
        <strain evidence="2">SYSU2018</strain>
    </source>
</reference>
<feature type="region of interest" description="Disordered" evidence="1">
    <location>
        <begin position="1"/>
        <end position="33"/>
    </location>
</feature>
<dbReference type="AlphaFoldDB" id="A0ABD2MLL6"/>
<proteinExistence type="predicted"/>
<evidence type="ECO:0000313" key="2">
    <source>
        <dbReference type="EMBL" id="KAL3267230.1"/>
    </source>
</evidence>
<sequence>MNSDENISDPLNDLETSDEWEREPGENTSEAEDYGFSYVSSRAQAVAGKLYQNFDCECKSRCAENAPEATRRDIFNTFLKLNNCSEQNVFLCDLIVRQKTLTRNPQDSFRNAKSVMNSFRFQVIGNSVILCKRFSQKILALDVCQEQNNPYNAIHHTIGGLLQV</sequence>
<dbReference type="EMBL" id="JABFTP020000001">
    <property type="protein sequence ID" value="KAL3267230.1"/>
    <property type="molecule type" value="Genomic_DNA"/>
</dbReference>
<evidence type="ECO:0000313" key="3">
    <source>
        <dbReference type="Proteomes" id="UP001516400"/>
    </source>
</evidence>
<evidence type="ECO:0000256" key="1">
    <source>
        <dbReference type="SAM" id="MobiDB-lite"/>
    </source>
</evidence>
<comment type="caution">
    <text evidence="2">The sequence shown here is derived from an EMBL/GenBank/DDBJ whole genome shotgun (WGS) entry which is preliminary data.</text>
</comment>
<protein>
    <submittedName>
        <fullName evidence="2">Uncharacterized protein</fullName>
    </submittedName>
</protein>
<gene>
    <name evidence="2" type="ORF">HHI36_011364</name>
</gene>
<keyword evidence="3" id="KW-1185">Reference proteome</keyword>
<accession>A0ABD2MLL6</accession>
<dbReference type="Proteomes" id="UP001516400">
    <property type="component" value="Unassembled WGS sequence"/>
</dbReference>
<organism evidence="2 3">
    <name type="scientific">Cryptolaemus montrouzieri</name>
    <dbReference type="NCBI Taxonomy" id="559131"/>
    <lineage>
        <taxon>Eukaryota</taxon>
        <taxon>Metazoa</taxon>
        <taxon>Ecdysozoa</taxon>
        <taxon>Arthropoda</taxon>
        <taxon>Hexapoda</taxon>
        <taxon>Insecta</taxon>
        <taxon>Pterygota</taxon>
        <taxon>Neoptera</taxon>
        <taxon>Endopterygota</taxon>
        <taxon>Coleoptera</taxon>
        <taxon>Polyphaga</taxon>
        <taxon>Cucujiformia</taxon>
        <taxon>Coccinelloidea</taxon>
        <taxon>Coccinellidae</taxon>
        <taxon>Scymninae</taxon>
        <taxon>Scymnini</taxon>
        <taxon>Cryptolaemus</taxon>
    </lineage>
</organism>